<feature type="compositionally biased region" description="Basic and acidic residues" evidence="10">
    <location>
        <begin position="111"/>
        <end position="128"/>
    </location>
</feature>
<dbReference type="InterPro" id="IPR036977">
    <property type="entry name" value="DNA_primase_Znf_CHC2"/>
</dbReference>
<dbReference type="GO" id="GO:0006269">
    <property type="term" value="P:DNA replication, synthesis of primer"/>
    <property type="evidence" value="ECO:0007669"/>
    <property type="project" value="UniProtKB-KW"/>
</dbReference>
<comment type="caution">
    <text evidence="12">The sequence shown here is derived from an EMBL/GenBank/DDBJ whole genome shotgun (WGS) entry which is preliminary data.</text>
</comment>
<evidence type="ECO:0000313" key="12">
    <source>
        <dbReference type="EMBL" id="KAK1745688.1"/>
    </source>
</evidence>
<feature type="region of interest" description="Disordered" evidence="10">
    <location>
        <begin position="1312"/>
        <end position="1360"/>
    </location>
</feature>
<dbReference type="GO" id="GO:0008270">
    <property type="term" value="F:zinc ion binding"/>
    <property type="evidence" value="ECO:0007669"/>
    <property type="project" value="UniProtKB-KW"/>
</dbReference>
<keyword evidence="4 12" id="KW-0548">Nucleotidyltransferase</keyword>
<keyword evidence="2" id="KW-0639">Primosome</keyword>
<dbReference type="GO" id="GO:0000428">
    <property type="term" value="C:DNA-directed RNA polymerase complex"/>
    <property type="evidence" value="ECO:0007669"/>
    <property type="project" value="UniProtKB-KW"/>
</dbReference>
<dbReference type="CDD" id="cd03364">
    <property type="entry name" value="TOPRIM_DnaG_primases"/>
    <property type="match status" value="1"/>
</dbReference>
<dbReference type="InterPro" id="IPR037068">
    <property type="entry name" value="DNA_primase_core_N_sf"/>
</dbReference>
<name>A0AAD8YG78_9STRA</name>
<evidence type="ECO:0000256" key="1">
    <source>
        <dbReference type="ARBA" id="ARBA00022478"/>
    </source>
</evidence>
<evidence type="ECO:0000256" key="2">
    <source>
        <dbReference type="ARBA" id="ARBA00022515"/>
    </source>
</evidence>
<dbReference type="SMART" id="SM00400">
    <property type="entry name" value="ZnF_CHCC"/>
    <property type="match status" value="1"/>
</dbReference>
<dbReference type="Pfam" id="PF01807">
    <property type="entry name" value="Zn_ribbon_DnaG"/>
    <property type="match status" value="1"/>
</dbReference>
<dbReference type="Gene3D" id="3.40.1360.10">
    <property type="match status" value="1"/>
</dbReference>
<dbReference type="SUPFAM" id="SSF56731">
    <property type="entry name" value="DNA primase core"/>
    <property type="match status" value="1"/>
</dbReference>
<feature type="compositionally biased region" description="Low complexity" evidence="10">
    <location>
        <begin position="261"/>
        <end position="273"/>
    </location>
</feature>
<dbReference type="PANTHER" id="PTHR30313">
    <property type="entry name" value="DNA PRIMASE"/>
    <property type="match status" value="1"/>
</dbReference>
<evidence type="ECO:0000256" key="3">
    <source>
        <dbReference type="ARBA" id="ARBA00022679"/>
    </source>
</evidence>
<accession>A0AAD8YG78</accession>
<feature type="compositionally biased region" description="Polar residues" evidence="10">
    <location>
        <begin position="219"/>
        <end position="242"/>
    </location>
</feature>
<evidence type="ECO:0000256" key="10">
    <source>
        <dbReference type="SAM" id="MobiDB-lite"/>
    </source>
</evidence>
<dbReference type="Pfam" id="PF13155">
    <property type="entry name" value="Toprim_2"/>
    <property type="match status" value="1"/>
</dbReference>
<evidence type="ECO:0000256" key="5">
    <source>
        <dbReference type="ARBA" id="ARBA00022705"/>
    </source>
</evidence>
<reference evidence="12" key="1">
    <citation type="submission" date="2023-06" db="EMBL/GenBank/DDBJ databases">
        <title>Survivors Of The Sea: Transcriptome response of Skeletonema marinoi to long-term dormancy.</title>
        <authorList>
            <person name="Pinder M.I.M."/>
            <person name="Kourtchenko O."/>
            <person name="Robertson E.K."/>
            <person name="Larsson T."/>
            <person name="Maumus F."/>
            <person name="Osuna-Cruz C.M."/>
            <person name="Vancaester E."/>
            <person name="Stenow R."/>
            <person name="Vandepoele K."/>
            <person name="Ploug H."/>
            <person name="Bruchert V."/>
            <person name="Godhe A."/>
            <person name="Topel M."/>
        </authorList>
    </citation>
    <scope>NUCLEOTIDE SEQUENCE</scope>
    <source>
        <strain evidence="12">R05AC</strain>
    </source>
</reference>
<dbReference type="Proteomes" id="UP001224775">
    <property type="component" value="Unassembled WGS sequence"/>
</dbReference>
<evidence type="ECO:0000256" key="8">
    <source>
        <dbReference type="ARBA" id="ARBA00022833"/>
    </source>
</evidence>
<dbReference type="PANTHER" id="PTHR30313:SF2">
    <property type="entry name" value="DNA PRIMASE"/>
    <property type="match status" value="1"/>
</dbReference>
<dbReference type="InterPro" id="IPR006171">
    <property type="entry name" value="TOPRIM_dom"/>
</dbReference>
<dbReference type="Gene3D" id="3.90.980.10">
    <property type="entry name" value="DNA primase, catalytic core, N-terminal domain"/>
    <property type="match status" value="1"/>
</dbReference>
<dbReference type="PROSITE" id="PS50880">
    <property type="entry name" value="TOPRIM"/>
    <property type="match status" value="1"/>
</dbReference>
<feature type="region of interest" description="Disordered" evidence="10">
    <location>
        <begin position="861"/>
        <end position="894"/>
    </location>
</feature>
<keyword evidence="1" id="KW-0240">DNA-directed RNA polymerase</keyword>
<feature type="domain" description="Toprim" evidence="11">
    <location>
        <begin position="601"/>
        <end position="685"/>
    </location>
</feature>
<keyword evidence="7" id="KW-0863">Zinc-finger</keyword>
<dbReference type="InterPro" id="IPR002694">
    <property type="entry name" value="Znf_CHC2"/>
</dbReference>
<evidence type="ECO:0000256" key="6">
    <source>
        <dbReference type="ARBA" id="ARBA00022723"/>
    </source>
</evidence>
<keyword evidence="13" id="KW-1185">Reference proteome</keyword>
<dbReference type="EMBL" id="JATAAI010000005">
    <property type="protein sequence ID" value="KAK1745688.1"/>
    <property type="molecule type" value="Genomic_DNA"/>
</dbReference>
<feature type="compositionally biased region" description="Basic and acidic residues" evidence="10">
    <location>
        <begin position="136"/>
        <end position="152"/>
    </location>
</feature>
<dbReference type="GO" id="GO:0005737">
    <property type="term" value="C:cytoplasm"/>
    <property type="evidence" value="ECO:0007669"/>
    <property type="project" value="TreeGrafter"/>
</dbReference>
<keyword evidence="3 12" id="KW-0808">Transferase</keyword>
<evidence type="ECO:0000313" key="13">
    <source>
        <dbReference type="Proteomes" id="UP001224775"/>
    </source>
</evidence>
<evidence type="ECO:0000256" key="9">
    <source>
        <dbReference type="ARBA" id="ARBA00023163"/>
    </source>
</evidence>
<keyword evidence="9" id="KW-0804">Transcription</keyword>
<proteinExistence type="predicted"/>
<protein>
    <submittedName>
        <fullName evidence="12">DNA primase</fullName>
        <ecNumber evidence="12">2.7.7.101</ecNumber>
    </submittedName>
</protein>
<evidence type="ECO:0000256" key="4">
    <source>
        <dbReference type="ARBA" id="ARBA00022695"/>
    </source>
</evidence>
<feature type="region of interest" description="Disordered" evidence="10">
    <location>
        <begin position="102"/>
        <end position="279"/>
    </location>
</feature>
<dbReference type="GO" id="GO:0003899">
    <property type="term" value="F:DNA-directed RNA polymerase activity"/>
    <property type="evidence" value="ECO:0007669"/>
    <property type="project" value="InterPro"/>
</dbReference>
<organism evidence="12 13">
    <name type="scientific">Skeletonema marinoi</name>
    <dbReference type="NCBI Taxonomy" id="267567"/>
    <lineage>
        <taxon>Eukaryota</taxon>
        <taxon>Sar</taxon>
        <taxon>Stramenopiles</taxon>
        <taxon>Ochrophyta</taxon>
        <taxon>Bacillariophyta</taxon>
        <taxon>Coscinodiscophyceae</taxon>
        <taxon>Thalassiosirophycidae</taxon>
        <taxon>Thalassiosirales</taxon>
        <taxon>Skeletonemataceae</taxon>
        <taxon>Skeletonema</taxon>
        <taxon>Skeletonema marinoi-dohrnii complex</taxon>
    </lineage>
</organism>
<dbReference type="InterPro" id="IPR050219">
    <property type="entry name" value="DnaG_primase"/>
</dbReference>
<dbReference type="InterPro" id="IPR034151">
    <property type="entry name" value="TOPRIM_DnaG_bac"/>
</dbReference>
<sequence length="1360" mass="151165">MAPIISSFTLPPSQLSPIYKTASTNSKSIIHSYFPQHDEYIDNDDVTNNNSPNPQLYRQNYNQLGVASAAPNDRQRMIMMNQNSGDDDEWESYLDLNVDGEGEVMMDNGVDDGKSDLPTRRKEEDKIDAPSLEHSNGGERRNAGSSVDRRNIIDVNANPRNEMGDKSPRRSDIHTPQLHSDGNAINGESLSVDNRKEMSHRTGVNGAVVANEIERQEDPPSNSAIPMSATKSSPDANDFRSNSCHERIRHCQGANNDESSEQTATSPPSTSSTTKRKRVTTEEIEFIKSTIPLTDVIETYNLDGFTRTNTHSAKACCPFHDDNNPSMSIDDNRGLYKCFACGAGGDVFNFIREYDYIENKRSEEDKMGYMQAVEYAAREFGDDRLVSGWNFGKSSDGMMYEGMSEEAKEKMMERQRKKERIRQANTAAAAFYTKCLVTLSTAGKARAHLRSRSISPESVREFALGYAPDCYYGDEASSSTIWGEGSLVNYLEKMEFTPDEIVEAGLATRTKTKMFQMENIEQQQPNNADAANNDYSSLMDRFRGRLIVPILDDSGQHVIAFGGSILKVSQLPMMQIQSKRALNAKSSESDSGSPLTFEAPKSVVIVEGYFDAIALSNVGVKNVVASMGTALPPEQMQIAAEMGKVPGGRIVLCMDGDEAGQNAVARLASSSSVLSKSSEINFNELYVATLPDEIKDPSDFVDYAGGGNKAKIRFEEDVLDKAISWNDWYIERILSQYDVSAEDGTKGSFPGICDEVSTFLATFTNPADRTRRVYNIAEKLVDLIAPSSEKNSTSSSMMRVQLESDILNMATRKAGVREAMERRIEQADGFSGDATSTTMEKLARGGSDEDNKMMSANALAKMKPPPKQVSAPKPRKPVAPRFGSRTRSAPKTKRQIVDPPERHFVPHFNGFTFEHKSDRDWLGITDNRNDKMHLGLDSSPFLQADQSSSTKRKKQDVVYFNSNRYFGQQFITPEAIQAGYTFDDDAPSSDETIADFMDRKILTRDEDLMIEQAETRLLHALAKFPQARAAMMTVYSTSTFGPKNMRWTSEERAWLFLCLTGSPEVDPVPSELLDGGTPSQLLSNLLQRPDCPDNAFCIKSKAVPTLDDSADFFGSEDIADTLDESPPSETVTLENELDSIPEQAETETAQSVTMEENQLGFLDIYFLDDNDLFPSFSNSKIGKETRAELTVQETVAALLRATAMKRFSTTKSTLTDIVNEMDRREIEKDEETDMLDDGDFRAISSEELQEMFMKVGSEVVSAQKSLYEAERSCDRVNSHLLDHSVSSSAQYKISQASVERLNKLMDEHIASLPEDTHRPDTPGNDDSYVFGSDEYDEDIDSKYGGARPDVFDPRLPTLPT</sequence>
<gene>
    <name evidence="12" type="ORF">QTG54_003612</name>
</gene>
<keyword evidence="5" id="KW-0235">DNA replication</keyword>
<keyword evidence="8" id="KW-0862">Zinc</keyword>
<dbReference type="Gene3D" id="3.90.580.10">
    <property type="entry name" value="Zinc finger, CHC2-type domain"/>
    <property type="match status" value="1"/>
</dbReference>
<evidence type="ECO:0000256" key="7">
    <source>
        <dbReference type="ARBA" id="ARBA00022771"/>
    </source>
</evidence>
<feature type="compositionally biased region" description="Basic and acidic residues" evidence="10">
    <location>
        <begin position="162"/>
        <end position="173"/>
    </location>
</feature>
<dbReference type="SUPFAM" id="SSF57783">
    <property type="entry name" value="Zinc beta-ribbon"/>
    <property type="match status" value="1"/>
</dbReference>
<evidence type="ECO:0000259" key="11">
    <source>
        <dbReference type="PROSITE" id="PS50880"/>
    </source>
</evidence>
<dbReference type="SMART" id="SM00493">
    <property type="entry name" value="TOPRIM"/>
    <property type="match status" value="1"/>
</dbReference>
<dbReference type="GO" id="GO:0003677">
    <property type="term" value="F:DNA binding"/>
    <property type="evidence" value="ECO:0007669"/>
    <property type="project" value="InterPro"/>
</dbReference>
<dbReference type="EC" id="2.7.7.101" evidence="12"/>
<keyword evidence="6" id="KW-0479">Metal-binding</keyword>